<dbReference type="Proteomes" id="UP000178908">
    <property type="component" value="Unassembled WGS sequence"/>
</dbReference>
<proteinExistence type="predicted"/>
<dbReference type="AlphaFoldDB" id="A0A1F8F3M4"/>
<evidence type="ECO:0000313" key="2">
    <source>
        <dbReference type="Proteomes" id="UP000178908"/>
    </source>
</evidence>
<organism evidence="1 2">
    <name type="scientific">Candidatus Yanofskybacteria bacterium RIFCSPHIGHO2_02_FULL_39_10</name>
    <dbReference type="NCBI Taxonomy" id="1802674"/>
    <lineage>
        <taxon>Bacteria</taxon>
        <taxon>Candidatus Yanofskyibacteriota</taxon>
    </lineage>
</organism>
<accession>A0A1F8F3M4</accession>
<dbReference type="Pfam" id="PF03269">
    <property type="entry name" value="DUF268"/>
    <property type="match status" value="1"/>
</dbReference>
<dbReference type="SUPFAM" id="SSF53335">
    <property type="entry name" value="S-adenosyl-L-methionine-dependent methyltransferases"/>
    <property type="match status" value="1"/>
</dbReference>
<dbReference type="InterPro" id="IPR004951">
    <property type="entry name" value="DUF268_CAE_spp"/>
</dbReference>
<dbReference type="Gene3D" id="3.40.50.150">
    <property type="entry name" value="Vaccinia Virus protein VP39"/>
    <property type="match status" value="1"/>
</dbReference>
<dbReference type="InterPro" id="IPR029063">
    <property type="entry name" value="SAM-dependent_MTases_sf"/>
</dbReference>
<sequence length="252" mass="29230">MRTFLRIIRRSLYNLEEKTYLYVLFLKDYFAFKKMSAANNRFPLLWENIFPQIWDEVGETIFDPHYIYHPAWATRVLANTKPKKHIDISSILSFSVMISAFIPVEFYDYRPANIKLDNLKTGKANLLSLPFPDNSIESLSCMHTVEHIGLGRYGDKIDPEGDLKAISELKRVLAIGGDLLFVVPVGRPTICFNAHRIYSYDQILSYFNDLELIEFSLIPDNGREIGIIKNATRKQSDDQKFGCGLFWFKKNK</sequence>
<reference evidence="1 2" key="1">
    <citation type="journal article" date="2016" name="Nat. Commun.">
        <title>Thousands of microbial genomes shed light on interconnected biogeochemical processes in an aquifer system.</title>
        <authorList>
            <person name="Anantharaman K."/>
            <person name="Brown C.T."/>
            <person name="Hug L.A."/>
            <person name="Sharon I."/>
            <person name="Castelle C.J."/>
            <person name="Probst A.J."/>
            <person name="Thomas B.C."/>
            <person name="Singh A."/>
            <person name="Wilkins M.J."/>
            <person name="Karaoz U."/>
            <person name="Brodie E.L."/>
            <person name="Williams K.H."/>
            <person name="Hubbard S.S."/>
            <person name="Banfield J.F."/>
        </authorList>
    </citation>
    <scope>NUCLEOTIDE SEQUENCE [LARGE SCALE GENOMIC DNA]</scope>
</reference>
<name>A0A1F8F3M4_9BACT</name>
<comment type="caution">
    <text evidence="1">The sequence shown here is derived from an EMBL/GenBank/DDBJ whole genome shotgun (WGS) entry which is preliminary data.</text>
</comment>
<dbReference type="EMBL" id="MGJO01000065">
    <property type="protein sequence ID" value="OGN07732.1"/>
    <property type="molecule type" value="Genomic_DNA"/>
</dbReference>
<evidence type="ECO:0000313" key="1">
    <source>
        <dbReference type="EMBL" id="OGN07732.1"/>
    </source>
</evidence>
<gene>
    <name evidence="1" type="ORF">A3C61_00025</name>
</gene>
<protein>
    <recommendedName>
        <fullName evidence="3">DUF268 domain-containing protein</fullName>
    </recommendedName>
</protein>
<evidence type="ECO:0008006" key="3">
    <source>
        <dbReference type="Google" id="ProtNLM"/>
    </source>
</evidence>